<organism evidence="5 6">
    <name type="scientific">Bombyx mori</name>
    <name type="common">Silk moth</name>
    <dbReference type="NCBI Taxonomy" id="7091"/>
    <lineage>
        <taxon>Eukaryota</taxon>
        <taxon>Metazoa</taxon>
        <taxon>Ecdysozoa</taxon>
        <taxon>Arthropoda</taxon>
        <taxon>Hexapoda</taxon>
        <taxon>Insecta</taxon>
        <taxon>Pterygota</taxon>
        <taxon>Neoptera</taxon>
        <taxon>Endopterygota</taxon>
        <taxon>Lepidoptera</taxon>
        <taxon>Glossata</taxon>
        <taxon>Ditrysia</taxon>
        <taxon>Bombycoidea</taxon>
        <taxon>Bombycidae</taxon>
        <taxon>Bombycinae</taxon>
        <taxon>Bombyx</taxon>
    </lineage>
</organism>
<name>A0A8R2HM84_BOMMO</name>
<evidence type="ECO:0000256" key="1">
    <source>
        <dbReference type="ARBA" id="ARBA00022468"/>
    </source>
</evidence>
<dbReference type="Gene3D" id="3.80.10.10">
    <property type="entry name" value="Ribonuclease Inhibitor"/>
    <property type="match status" value="2"/>
</dbReference>
<dbReference type="GO" id="GO:0031267">
    <property type="term" value="F:small GTPase binding"/>
    <property type="evidence" value="ECO:0007669"/>
    <property type="project" value="TreeGrafter"/>
</dbReference>
<reference evidence="5" key="2">
    <citation type="submission" date="2022-06" db="UniProtKB">
        <authorList>
            <consortium name="EnsemblMetazoa"/>
        </authorList>
    </citation>
    <scope>IDENTIFICATION</scope>
    <source>
        <strain evidence="5">p50T (Dazao)</strain>
    </source>
</reference>
<dbReference type="InterPro" id="IPR032675">
    <property type="entry name" value="LRR_dom_sf"/>
</dbReference>
<dbReference type="InterPro" id="IPR001611">
    <property type="entry name" value="Leu-rich_rpt"/>
</dbReference>
<dbReference type="Proteomes" id="UP000005204">
    <property type="component" value="Unassembled WGS sequence"/>
</dbReference>
<evidence type="ECO:0000256" key="3">
    <source>
        <dbReference type="ARBA" id="ARBA00022737"/>
    </source>
</evidence>
<evidence type="ECO:0000313" key="5">
    <source>
        <dbReference type="EnsemblMetazoa" id="XP_021204578.2"/>
    </source>
</evidence>
<reference evidence="6" key="1">
    <citation type="journal article" date="2008" name="Insect Biochem. Mol. Biol.">
        <title>The genome of a lepidopteran model insect, the silkworm Bombyx mori.</title>
        <authorList>
            <consortium name="International Silkworm Genome Consortium"/>
        </authorList>
    </citation>
    <scope>NUCLEOTIDE SEQUENCE [LARGE SCALE GENOMIC DNA]</scope>
    <source>
        <strain evidence="6">p50T</strain>
    </source>
</reference>
<keyword evidence="3" id="KW-0677">Repeat</keyword>
<evidence type="ECO:0000313" key="6">
    <source>
        <dbReference type="Proteomes" id="UP000005204"/>
    </source>
</evidence>
<dbReference type="GO" id="GO:0005829">
    <property type="term" value="C:cytosol"/>
    <property type="evidence" value="ECO:0007669"/>
    <property type="project" value="TreeGrafter"/>
</dbReference>
<evidence type="ECO:0000256" key="2">
    <source>
        <dbReference type="ARBA" id="ARBA00022614"/>
    </source>
</evidence>
<keyword evidence="1" id="KW-0343">GTPase activation</keyword>
<evidence type="ECO:0000256" key="4">
    <source>
        <dbReference type="SAM" id="MobiDB-lite"/>
    </source>
</evidence>
<dbReference type="AlphaFoldDB" id="A0A8R2HM84"/>
<sequence length="579" mass="65926">MNQSRMSPIFEKSKDCHLFRNQKTEKKMSSSSSNYSEVPQIESIYENPKSSSSEEPPIEEWSSLYLGTPPDSPKMVLYKQGLYDPGSGEICAKYIGLSDSEVFRHPYSSYPRIKDPGIETSLLDPEPQILFNLNGQDLYLDLCEKMGLIPVRGFHKALVEDVINLQYYGVKPVGVRAMCLSLTNNKYVKRLDLSYNQLSEDACYHLGELLGDNFNLKELVLTGCRIGTEGIRRLVVRLSARTMKELDLSKNEFGETGFKYLADQIVNGAVIKRLNLSHNDLGEESAEELAAALERNNTIKCLDLSWNQLFRGSTAFIIELCRSRVLKELNLAWNGLFVGRPISYLLTVPTLTTLDLSNNKLIPRAIKAIAIRLRLAKKLHTLNLSHNPVTPADAFLLLSKLRLKTVGIKVLLLDGVGVSKEFVDERKEVLQLDYRTDTSVTYGHVIRNYTLSKPDLRAIVLKRIDFLTSRSSKKNQLDIGLYFLRELKTREAPHMMPRELNRAMRQAGFVMDEGLLDEIGNAFPGPRLETGKKTINLQNVADYIKRIWPEKKFPPTPPEPEPEPKRKKKKKRKKYFKIK</sequence>
<feature type="compositionally biased region" description="Basic residues" evidence="4">
    <location>
        <begin position="565"/>
        <end position="579"/>
    </location>
</feature>
<dbReference type="GO" id="GO:0005096">
    <property type="term" value="F:GTPase activator activity"/>
    <property type="evidence" value="ECO:0007669"/>
    <property type="project" value="UniProtKB-KW"/>
</dbReference>
<dbReference type="SUPFAM" id="SSF52047">
    <property type="entry name" value="RNI-like"/>
    <property type="match status" value="1"/>
</dbReference>
<keyword evidence="2" id="KW-0433">Leucine-rich repeat</keyword>
<dbReference type="PANTHER" id="PTHR24113:SF12">
    <property type="entry name" value="RAN GTPASE-ACTIVATING PROTEIN 1"/>
    <property type="match status" value="1"/>
</dbReference>
<proteinExistence type="predicted"/>
<dbReference type="Pfam" id="PF13516">
    <property type="entry name" value="LRR_6"/>
    <property type="match status" value="7"/>
</dbReference>
<dbReference type="EnsemblMetazoa" id="XM_021348903.2">
    <property type="protein sequence ID" value="XP_021204578.2"/>
    <property type="gene ID" value="LOC105841854"/>
</dbReference>
<keyword evidence="6" id="KW-1185">Reference proteome</keyword>
<feature type="compositionally biased region" description="Low complexity" evidence="4">
    <location>
        <begin position="46"/>
        <end position="57"/>
    </location>
</feature>
<accession>A0A8R2HM84</accession>
<protein>
    <submittedName>
        <fullName evidence="5">Uncharacterized protein</fullName>
    </submittedName>
</protein>
<dbReference type="SMART" id="SM00368">
    <property type="entry name" value="LRR_RI"/>
    <property type="match status" value="6"/>
</dbReference>
<dbReference type="PANTHER" id="PTHR24113">
    <property type="entry name" value="RAN GTPASE-ACTIVATING PROTEIN 1"/>
    <property type="match status" value="1"/>
</dbReference>
<dbReference type="GO" id="GO:0005634">
    <property type="term" value="C:nucleus"/>
    <property type="evidence" value="ECO:0007669"/>
    <property type="project" value="TreeGrafter"/>
</dbReference>
<feature type="region of interest" description="Disordered" evidence="4">
    <location>
        <begin position="549"/>
        <end position="579"/>
    </location>
</feature>
<dbReference type="GO" id="GO:0006913">
    <property type="term" value="P:nucleocytoplasmic transport"/>
    <property type="evidence" value="ECO:0007669"/>
    <property type="project" value="TreeGrafter"/>
</dbReference>
<dbReference type="GO" id="GO:0048471">
    <property type="term" value="C:perinuclear region of cytoplasm"/>
    <property type="evidence" value="ECO:0007669"/>
    <property type="project" value="TreeGrafter"/>
</dbReference>
<feature type="region of interest" description="Disordered" evidence="4">
    <location>
        <begin position="21"/>
        <end position="57"/>
    </location>
</feature>
<dbReference type="InterPro" id="IPR027038">
    <property type="entry name" value="RanGap"/>
</dbReference>